<evidence type="ECO:0000256" key="2">
    <source>
        <dbReference type="PROSITE-ProRule" id="PRU00176"/>
    </source>
</evidence>
<feature type="compositionally biased region" description="Low complexity" evidence="3">
    <location>
        <begin position="613"/>
        <end position="636"/>
    </location>
</feature>
<feature type="domain" description="RRM" evidence="4">
    <location>
        <begin position="370"/>
        <end position="443"/>
    </location>
</feature>
<dbReference type="Proteomes" id="UP000019384">
    <property type="component" value="Unassembled WGS sequence"/>
</dbReference>
<sequence>MLPYGSQYPHYSNGPSPYQSQQDLHQAYGQIPQTPFDYQYGQSMLPRQLLMGSPFIQNSMPPQSPVRSGMPPNARRRSHSSQLNSPLIPPKLGNPKRSSSGFSNPPIHALKSLSVASSTTSLNDMYQNGKQQIPNSYNLKNSRTLLFQDLPETISLQQFLDSIRFGPVENCYFKDNEIDSNEVSIVLSFVDNQTAYMCYESITDNHVLAINLNAPNLKISWMLSPTMLPVVKTAIENDSATRNVYISNIPPSITEEMLISELEVFGYVESLHYHDDRNVAFAHFTSIASAIKAVEQLALDSNILSNCKVFYGSDRCISRESLDTFDSFQYQQHQELAHHRQQQHLHQQYSGFNAAAAVAASAGSSNIGNRTVYLGNLHPNTTVEEICNVVRGGLLQSVKFISDKHICFITFIDSSSSAQFFATSNMDGLMVHGRKLKIGWGRHSGALPNSVMLAVTGGASRNVYIGVVDEEAANKPDAGQTVSAGNAGSKVPDVDVLRRDFSVFGEIEQINFFKEGACAFVNFLNISSAIKAVDEFNGKNRKDVHANFDGRYLDYKISFGKDRCGNPAKQRKSKTKKAKGKTINEDNKPEDGSSDDLAKEQDTQSKDISPAPSDVSGSSKGDVGTTTSTPNTTAHTSETDAVAFAGIGIVSKASEKDPVAKKDVVSVDLKPEEVEETQEEIFQVENGLLPGQLRDADSYDSDSEESGSISIIVDKDPNSPEVRADSPLSVTVPPRQWKSANGQSNGNGTGNVAPINRHNSSNSSSFISKNYNSSRSSSNGSMNLYQLPYGNSQENFYKRQQPPQSLQHVPPIQHMQQVPQSVYYPGYQINTYLKQPRTAAYMPKPAQSQRLNGHSSHFGNGAVMGGVSSGSQVMAQYLAQAQHENLLYAAAVLNAEEEYGMSGDEYYFEEPDYKYMNGYYKSPPIIDLPSPTARLSSKSKKR</sequence>
<dbReference type="SMART" id="SM00360">
    <property type="entry name" value="RRM"/>
    <property type="match status" value="3"/>
</dbReference>
<dbReference type="PANTHER" id="PTHR14089">
    <property type="entry name" value="PRE-MRNA-SPLICING FACTOR RBM22"/>
    <property type="match status" value="1"/>
</dbReference>
<evidence type="ECO:0000259" key="4">
    <source>
        <dbReference type="PROSITE" id="PS50102"/>
    </source>
</evidence>
<evidence type="ECO:0000256" key="3">
    <source>
        <dbReference type="SAM" id="MobiDB-lite"/>
    </source>
</evidence>
<dbReference type="PANTHER" id="PTHR14089:SF8">
    <property type="entry name" value="RNA-BINDING PROTEIN MRN1"/>
    <property type="match status" value="1"/>
</dbReference>
<feature type="compositionally biased region" description="Low complexity" evidence="3">
    <location>
        <begin position="759"/>
        <end position="783"/>
    </location>
</feature>
<dbReference type="InterPro" id="IPR039171">
    <property type="entry name" value="Cwc2/Slt11"/>
</dbReference>
<dbReference type="FunFam" id="3.30.70.330:FF:000400">
    <property type="entry name" value="Negative regulator of differentiation 1"/>
    <property type="match status" value="1"/>
</dbReference>
<dbReference type="Gene3D" id="3.30.70.330">
    <property type="match status" value="3"/>
</dbReference>
<feature type="region of interest" description="Disordered" evidence="3">
    <location>
        <begin position="1"/>
        <end position="21"/>
    </location>
</feature>
<dbReference type="SUPFAM" id="SSF54928">
    <property type="entry name" value="RNA-binding domain, RBD"/>
    <property type="match status" value="2"/>
</dbReference>
<dbReference type="GO" id="GO:0000398">
    <property type="term" value="P:mRNA splicing, via spliceosome"/>
    <property type="evidence" value="ECO:0007669"/>
    <property type="project" value="TreeGrafter"/>
</dbReference>
<evidence type="ECO:0000313" key="5">
    <source>
        <dbReference type="EMBL" id="CDK27400.1"/>
    </source>
</evidence>
<dbReference type="GO" id="GO:0003729">
    <property type="term" value="F:mRNA binding"/>
    <property type="evidence" value="ECO:0007669"/>
    <property type="project" value="UniProtKB-ARBA"/>
</dbReference>
<dbReference type="InterPro" id="IPR012677">
    <property type="entry name" value="Nucleotide-bd_a/b_plait_sf"/>
</dbReference>
<reference evidence="5" key="2">
    <citation type="submission" date="2014-02" db="EMBL/GenBank/DDBJ databases">
        <title>Complete DNA sequence of /Kuraishia capsulata/ illustrates novel genomic features among budding yeasts (/Saccharomycotina/).</title>
        <authorList>
            <person name="Morales L."/>
            <person name="Noel B."/>
            <person name="Porcel B."/>
            <person name="Marcet-Houben M."/>
            <person name="Hullo M-F."/>
            <person name="Sacerdot C."/>
            <person name="Tekaia F."/>
            <person name="Leh-Louis V."/>
            <person name="Despons L."/>
            <person name="Khanna V."/>
            <person name="Aury J-M."/>
            <person name="Barbe V."/>
            <person name="Couloux A."/>
            <person name="Labadie K."/>
            <person name="Pelletier E."/>
            <person name="Souciet J-L."/>
            <person name="Boekhout T."/>
            <person name="Gabaldon T."/>
            <person name="Wincker P."/>
            <person name="Dujon B."/>
        </authorList>
    </citation>
    <scope>NUCLEOTIDE SEQUENCE</scope>
    <source>
        <strain evidence="5">CBS 1993</strain>
    </source>
</reference>
<evidence type="ECO:0000256" key="1">
    <source>
        <dbReference type="ARBA" id="ARBA00022884"/>
    </source>
</evidence>
<keyword evidence="6" id="KW-1185">Reference proteome</keyword>
<dbReference type="GO" id="GO:0010468">
    <property type="term" value="P:regulation of gene expression"/>
    <property type="evidence" value="ECO:0007669"/>
    <property type="project" value="UniProtKB-ARBA"/>
</dbReference>
<dbReference type="STRING" id="1382522.W6MWG4"/>
<feature type="compositionally biased region" description="Polar residues" evidence="3">
    <location>
        <begin position="9"/>
        <end position="21"/>
    </location>
</feature>
<dbReference type="AlphaFoldDB" id="W6MWG4"/>
<evidence type="ECO:0000313" key="6">
    <source>
        <dbReference type="Proteomes" id="UP000019384"/>
    </source>
</evidence>
<feature type="region of interest" description="Disordered" evidence="3">
    <location>
        <begin position="564"/>
        <end position="637"/>
    </location>
</feature>
<organism evidence="5 6">
    <name type="scientific">Kuraishia capsulata CBS 1993</name>
    <dbReference type="NCBI Taxonomy" id="1382522"/>
    <lineage>
        <taxon>Eukaryota</taxon>
        <taxon>Fungi</taxon>
        <taxon>Dikarya</taxon>
        <taxon>Ascomycota</taxon>
        <taxon>Saccharomycotina</taxon>
        <taxon>Pichiomycetes</taxon>
        <taxon>Pichiales</taxon>
        <taxon>Pichiaceae</taxon>
        <taxon>Kuraishia</taxon>
    </lineage>
</organism>
<dbReference type="InterPro" id="IPR035979">
    <property type="entry name" value="RBD_domain_sf"/>
</dbReference>
<protein>
    <recommendedName>
        <fullName evidence="4">RRM domain-containing protein</fullName>
    </recommendedName>
</protein>
<dbReference type="EMBL" id="HG793128">
    <property type="protein sequence ID" value="CDK27400.1"/>
    <property type="molecule type" value="Genomic_DNA"/>
</dbReference>
<feature type="compositionally biased region" description="Basic residues" evidence="3">
    <location>
        <begin position="569"/>
        <end position="580"/>
    </location>
</feature>
<reference evidence="5" key="1">
    <citation type="submission" date="2013-12" db="EMBL/GenBank/DDBJ databases">
        <authorList>
            <person name="Genoscope - CEA"/>
        </authorList>
    </citation>
    <scope>NUCLEOTIDE SEQUENCE</scope>
    <source>
        <strain evidence="5">CBS 1993</strain>
    </source>
</reference>
<gene>
    <name evidence="5" type="ORF">KUCA_T00003378001</name>
</gene>
<feature type="compositionally biased region" description="Basic and acidic residues" evidence="3">
    <location>
        <begin position="713"/>
        <end position="724"/>
    </location>
</feature>
<feature type="compositionally biased region" description="Basic and acidic residues" evidence="3">
    <location>
        <begin position="582"/>
        <end position="605"/>
    </location>
</feature>
<dbReference type="Pfam" id="PF10378">
    <property type="entry name" value="RRM"/>
    <property type="match status" value="1"/>
</dbReference>
<accession>W6MWG4</accession>
<feature type="domain" description="RRM" evidence="4">
    <location>
        <begin position="242"/>
        <end position="314"/>
    </location>
</feature>
<dbReference type="InterPro" id="IPR000504">
    <property type="entry name" value="RRM_dom"/>
</dbReference>
<name>W6MWG4_9ASCO</name>
<proteinExistence type="predicted"/>
<feature type="region of interest" description="Disordered" evidence="3">
    <location>
        <begin position="54"/>
        <end position="104"/>
    </location>
</feature>
<dbReference type="HOGENOM" id="CLU_311699_0_0_1"/>
<dbReference type="PROSITE" id="PS50102">
    <property type="entry name" value="RRM"/>
    <property type="match status" value="3"/>
</dbReference>
<dbReference type="RefSeq" id="XP_022459395.1">
    <property type="nucleotide sequence ID" value="XM_022601787.1"/>
</dbReference>
<feature type="region of interest" description="Disordered" evidence="3">
    <location>
        <begin position="671"/>
        <end position="784"/>
    </location>
</feature>
<dbReference type="OrthoDB" id="6407164at2759"/>
<feature type="domain" description="RRM" evidence="4">
    <location>
        <begin position="480"/>
        <end position="560"/>
    </location>
</feature>
<keyword evidence="1 2" id="KW-0694">RNA-binding</keyword>
<dbReference type="Pfam" id="PF00076">
    <property type="entry name" value="RRM_1"/>
    <property type="match status" value="2"/>
</dbReference>
<dbReference type="GO" id="GO:0010494">
    <property type="term" value="C:cytoplasmic stress granule"/>
    <property type="evidence" value="ECO:0007669"/>
    <property type="project" value="TreeGrafter"/>
</dbReference>
<dbReference type="InterPro" id="IPR018835">
    <property type="entry name" value="RNA-binding_domain_put"/>
</dbReference>
<dbReference type="GeneID" id="34520783"/>